<dbReference type="PANTHER" id="PTHR45947:SF3">
    <property type="entry name" value="SULFOQUINOVOSYL TRANSFERASE SQD2"/>
    <property type="match status" value="1"/>
</dbReference>
<dbReference type="InterPro" id="IPR050194">
    <property type="entry name" value="Glycosyltransferase_grp1"/>
</dbReference>
<gene>
    <name evidence="5" type="ORF">FB470_005533</name>
</gene>
<sequence>MSTERIARSGGKHVLLIVENVPIARDHRLRKQVSALRQAGYRVSVICRSDPDNDDGRVGHGVRLYQYRAPADAGSKLGYLWEYGYSWVMAALLALRVFLTDRFDAIQISGTPDIYFAIGAVFRLFGAPLVLDQRDLTPDLYEMRYGRRDAMYRILRWFERHSYSAADRIVTVNGALRDMIRDRGGEATGEVTVVGNGPVLARVRGHRPDPSLKDGKRYLCCWAGLMGPQDGLELVLPAIAELPAPIRDECRFVFIGDGEYRLVAESLAAELGVSGAVEFTGWLPEPEVFGYLATADLGLEPNVHDIVSPVKGHEYMAFGVPYVAFDTEQTRVMSGPAACYAKRGEVTEFANLIAKLLADDAARERMGRAGRERVERDLSWEHQQQAYLAMYRRLLGG</sequence>
<feature type="domain" description="Glycosyl transferase family 1" evidence="3">
    <location>
        <begin position="211"/>
        <end position="373"/>
    </location>
</feature>
<comment type="caution">
    <text evidence="5">The sequence shown here is derived from an EMBL/GenBank/DDBJ whole genome shotgun (WGS) entry which is preliminary data.</text>
</comment>
<dbReference type="Pfam" id="PF00534">
    <property type="entry name" value="Glycos_transf_1"/>
    <property type="match status" value="1"/>
</dbReference>
<keyword evidence="1" id="KW-0328">Glycosyltransferase</keyword>
<dbReference type="Proteomes" id="UP001229651">
    <property type="component" value="Unassembled WGS sequence"/>
</dbReference>
<dbReference type="PANTHER" id="PTHR45947">
    <property type="entry name" value="SULFOQUINOVOSYL TRANSFERASE SQD2"/>
    <property type="match status" value="1"/>
</dbReference>
<evidence type="ECO:0000256" key="2">
    <source>
        <dbReference type="ARBA" id="ARBA00022679"/>
    </source>
</evidence>
<feature type="domain" description="Glycosyltransferase subfamily 4-like N-terminal" evidence="4">
    <location>
        <begin position="28"/>
        <end position="197"/>
    </location>
</feature>
<dbReference type="InterPro" id="IPR001296">
    <property type="entry name" value="Glyco_trans_1"/>
</dbReference>
<name>A0ABU0F1T4_9PSEU</name>
<evidence type="ECO:0000313" key="6">
    <source>
        <dbReference type="Proteomes" id="UP001229651"/>
    </source>
</evidence>
<evidence type="ECO:0000259" key="4">
    <source>
        <dbReference type="Pfam" id="PF13579"/>
    </source>
</evidence>
<organism evidence="5 6">
    <name type="scientific">Amycolatopsis thermophila</name>
    <dbReference type="NCBI Taxonomy" id="206084"/>
    <lineage>
        <taxon>Bacteria</taxon>
        <taxon>Bacillati</taxon>
        <taxon>Actinomycetota</taxon>
        <taxon>Actinomycetes</taxon>
        <taxon>Pseudonocardiales</taxon>
        <taxon>Pseudonocardiaceae</taxon>
        <taxon>Amycolatopsis</taxon>
    </lineage>
</organism>
<dbReference type="Gene3D" id="3.40.50.2000">
    <property type="entry name" value="Glycogen Phosphorylase B"/>
    <property type="match status" value="2"/>
</dbReference>
<dbReference type="Pfam" id="PF13579">
    <property type="entry name" value="Glyco_trans_4_4"/>
    <property type="match status" value="1"/>
</dbReference>
<dbReference type="CDD" id="cd03794">
    <property type="entry name" value="GT4_WbuB-like"/>
    <property type="match status" value="1"/>
</dbReference>
<dbReference type="InterPro" id="IPR028098">
    <property type="entry name" value="Glyco_trans_4-like_N"/>
</dbReference>
<evidence type="ECO:0000313" key="5">
    <source>
        <dbReference type="EMBL" id="MDQ0381539.1"/>
    </source>
</evidence>
<accession>A0ABU0F1T4</accession>
<proteinExistence type="predicted"/>
<keyword evidence="2" id="KW-0808">Transferase</keyword>
<evidence type="ECO:0000259" key="3">
    <source>
        <dbReference type="Pfam" id="PF00534"/>
    </source>
</evidence>
<protein>
    <submittedName>
        <fullName evidence="5">Glycosyltransferase involved in cell wall biosynthesis</fullName>
    </submittedName>
</protein>
<evidence type="ECO:0000256" key="1">
    <source>
        <dbReference type="ARBA" id="ARBA00022676"/>
    </source>
</evidence>
<dbReference type="EMBL" id="JAUSUT010000001">
    <property type="protein sequence ID" value="MDQ0381539.1"/>
    <property type="molecule type" value="Genomic_DNA"/>
</dbReference>
<reference evidence="5 6" key="1">
    <citation type="submission" date="2023-07" db="EMBL/GenBank/DDBJ databases">
        <title>Sequencing the genomes of 1000 actinobacteria strains.</title>
        <authorList>
            <person name="Klenk H.-P."/>
        </authorList>
    </citation>
    <scope>NUCLEOTIDE SEQUENCE [LARGE SCALE GENOMIC DNA]</scope>
    <source>
        <strain evidence="5 6">DSM 45805</strain>
    </source>
</reference>
<dbReference type="RefSeq" id="WP_306996261.1">
    <property type="nucleotide sequence ID" value="NZ_JAUSUT010000001.1"/>
</dbReference>
<keyword evidence="6" id="KW-1185">Reference proteome</keyword>
<dbReference type="SUPFAM" id="SSF53756">
    <property type="entry name" value="UDP-Glycosyltransferase/glycogen phosphorylase"/>
    <property type="match status" value="1"/>
</dbReference>